<dbReference type="Pfam" id="PF00173">
    <property type="entry name" value="Cyt-b5"/>
    <property type="match status" value="1"/>
</dbReference>
<keyword evidence="6" id="KW-0472">Membrane</keyword>
<proteinExistence type="inferred from homology"/>
<keyword evidence="5 8" id="KW-0408">Iron</keyword>
<evidence type="ECO:0000256" key="7">
    <source>
        <dbReference type="ARBA" id="ARBA00038168"/>
    </source>
</evidence>
<dbReference type="InterPro" id="IPR001199">
    <property type="entry name" value="Cyt_B5-like_heme/steroid-bd"/>
</dbReference>
<keyword evidence="2 8" id="KW-0349">Heme</keyword>
<dbReference type="RefSeq" id="XP_008877689.1">
    <property type="nucleotide sequence ID" value="XM_008879467.1"/>
</dbReference>
<dbReference type="AlphaFoldDB" id="A0A024THV8"/>
<keyword evidence="4 8" id="KW-0479">Metal-binding</keyword>
<dbReference type="PANTHER" id="PTHR19359">
    <property type="entry name" value="CYTOCHROME B5"/>
    <property type="match status" value="1"/>
</dbReference>
<reference evidence="10" key="1">
    <citation type="submission" date="2013-12" db="EMBL/GenBank/DDBJ databases">
        <title>The Genome Sequence of Aphanomyces invadans NJM9701.</title>
        <authorList>
            <consortium name="The Broad Institute Genomics Platform"/>
            <person name="Russ C."/>
            <person name="Tyler B."/>
            <person name="van West P."/>
            <person name="Dieguez-Uribeondo J."/>
            <person name="Young S.K."/>
            <person name="Zeng Q."/>
            <person name="Gargeya S."/>
            <person name="Fitzgerald M."/>
            <person name="Abouelleil A."/>
            <person name="Alvarado L."/>
            <person name="Chapman S.B."/>
            <person name="Gainer-Dewar J."/>
            <person name="Goldberg J."/>
            <person name="Griggs A."/>
            <person name="Gujja S."/>
            <person name="Hansen M."/>
            <person name="Howarth C."/>
            <person name="Imamovic A."/>
            <person name="Ireland A."/>
            <person name="Larimer J."/>
            <person name="McCowan C."/>
            <person name="Murphy C."/>
            <person name="Pearson M."/>
            <person name="Poon T.W."/>
            <person name="Priest M."/>
            <person name="Roberts A."/>
            <person name="Saif S."/>
            <person name="Shea T."/>
            <person name="Sykes S."/>
            <person name="Wortman J."/>
            <person name="Nusbaum C."/>
            <person name="Birren B."/>
        </authorList>
    </citation>
    <scope>NUCLEOTIDE SEQUENCE [LARGE SCALE GENOMIC DNA]</scope>
    <source>
        <strain evidence="10">NJM9701</strain>
    </source>
</reference>
<dbReference type="PROSITE" id="PS50255">
    <property type="entry name" value="CYTOCHROME_B5_2"/>
    <property type="match status" value="1"/>
</dbReference>
<dbReference type="PRINTS" id="PR00363">
    <property type="entry name" value="CYTOCHROMEB5"/>
</dbReference>
<comment type="similarity">
    <text evidence="7 8">Belongs to the cytochrome b5 family.</text>
</comment>
<name>A0A024THV8_9STRA</name>
<dbReference type="Gene3D" id="3.10.120.10">
    <property type="entry name" value="Cytochrome b5-like heme/steroid binding domain"/>
    <property type="match status" value="1"/>
</dbReference>
<feature type="domain" description="Cytochrome b5 heme-binding" evidence="9">
    <location>
        <begin position="6"/>
        <end position="86"/>
    </location>
</feature>
<evidence type="ECO:0000256" key="4">
    <source>
        <dbReference type="ARBA" id="ARBA00022723"/>
    </source>
</evidence>
<evidence type="ECO:0000256" key="8">
    <source>
        <dbReference type="RuleBase" id="RU362121"/>
    </source>
</evidence>
<dbReference type="EMBL" id="QUSY01001332">
    <property type="protein sequence ID" value="RHY25303.1"/>
    <property type="molecule type" value="Genomic_DNA"/>
</dbReference>
<dbReference type="InterPro" id="IPR018506">
    <property type="entry name" value="Cyt_B5_heme-BS"/>
</dbReference>
<dbReference type="GO" id="GO:0020037">
    <property type="term" value="F:heme binding"/>
    <property type="evidence" value="ECO:0007669"/>
    <property type="project" value="UniProtKB-UniRule"/>
</dbReference>
<dbReference type="GeneID" id="20089468"/>
<dbReference type="VEuPathDB" id="FungiDB:H310_12418"/>
<dbReference type="PROSITE" id="PS00191">
    <property type="entry name" value="CYTOCHROME_B5_1"/>
    <property type="match status" value="1"/>
</dbReference>
<evidence type="ECO:0000256" key="5">
    <source>
        <dbReference type="ARBA" id="ARBA00023004"/>
    </source>
</evidence>
<evidence type="ECO:0000256" key="3">
    <source>
        <dbReference type="ARBA" id="ARBA00022692"/>
    </source>
</evidence>
<protein>
    <recommendedName>
        <fullName evidence="9">Cytochrome b5 heme-binding domain-containing protein</fullName>
    </recommendedName>
</protein>
<dbReference type="eggNOG" id="KOG0537">
    <property type="taxonomic scope" value="Eukaryota"/>
</dbReference>
<sequence length="127" mass="13548">MVASAVKVFTLDEIATHNTEKDCWIVIGRAGSKKVYDFTSFINSHPGGPELVLDNAGTDVNDLFEDIGHTSDALAIMDKLCIGTLKEEVAAPAKPKPTKAPAPSAPSDNFFIYVCVFVVAAAAYLQC</sequence>
<evidence type="ECO:0000256" key="1">
    <source>
        <dbReference type="ARBA" id="ARBA00004370"/>
    </source>
</evidence>
<dbReference type="STRING" id="157072.A0A024THV8"/>
<dbReference type="FunFam" id="3.10.120.10:FF:000002">
    <property type="entry name" value="Cytochrome b5 type B"/>
    <property type="match status" value="1"/>
</dbReference>
<comment type="subcellular location">
    <subcellularLocation>
        <location evidence="1">Membrane</location>
    </subcellularLocation>
</comment>
<evidence type="ECO:0000313" key="12">
    <source>
        <dbReference type="Proteomes" id="UP000285060"/>
    </source>
</evidence>
<dbReference type="OrthoDB" id="260519at2759"/>
<dbReference type="GO" id="GO:0046872">
    <property type="term" value="F:metal ion binding"/>
    <property type="evidence" value="ECO:0007669"/>
    <property type="project" value="UniProtKB-UniRule"/>
</dbReference>
<evidence type="ECO:0000259" key="9">
    <source>
        <dbReference type="PROSITE" id="PS50255"/>
    </source>
</evidence>
<keyword evidence="3" id="KW-0812">Transmembrane</keyword>
<evidence type="ECO:0000256" key="2">
    <source>
        <dbReference type="ARBA" id="ARBA00022617"/>
    </source>
</evidence>
<dbReference type="InterPro" id="IPR050668">
    <property type="entry name" value="Cytochrome_b5"/>
</dbReference>
<gene>
    <name evidence="11" type="ORF">DYB32_008395</name>
    <name evidence="10" type="ORF">H310_12418</name>
</gene>
<evidence type="ECO:0000256" key="6">
    <source>
        <dbReference type="ARBA" id="ARBA00023136"/>
    </source>
</evidence>
<dbReference type="SUPFAM" id="SSF55856">
    <property type="entry name" value="Cytochrome b5-like heme/steroid binding domain"/>
    <property type="match status" value="1"/>
</dbReference>
<keyword evidence="12" id="KW-1185">Reference proteome</keyword>
<organism evidence="10">
    <name type="scientific">Aphanomyces invadans</name>
    <dbReference type="NCBI Taxonomy" id="157072"/>
    <lineage>
        <taxon>Eukaryota</taxon>
        <taxon>Sar</taxon>
        <taxon>Stramenopiles</taxon>
        <taxon>Oomycota</taxon>
        <taxon>Saprolegniomycetes</taxon>
        <taxon>Saprolegniales</taxon>
        <taxon>Verrucalvaceae</taxon>
        <taxon>Aphanomyces</taxon>
    </lineage>
</organism>
<dbReference type="PANTHER" id="PTHR19359:SF14">
    <property type="entry name" value="CYTOCHROME B5 A"/>
    <property type="match status" value="1"/>
</dbReference>
<evidence type="ECO:0000313" key="10">
    <source>
        <dbReference type="EMBL" id="ETV93648.1"/>
    </source>
</evidence>
<dbReference type="InterPro" id="IPR036400">
    <property type="entry name" value="Cyt_B5-like_heme/steroid_sf"/>
</dbReference>
<dbReference type="Proteomes" id="UP000285060">
    <property type="component" value="Unassembled WGS sequence"/>
</dbReference>
<dbReference type="EMBL" id="KI913990">
    <property type="protein sequence ID" value="ETV93648.1"/>
    <property type="molecule type" value="Genomic_DNA"/>
</dbReference>
<reference evidence="11 12" key="2">
    <citation type="submission" date="2018-08" db="EMBL/GenBank/DDBJ databases">
        <title>Aphanomyces genome sequencing and annotation.</title>
        <authorList>
            <person name="Minardi D."/>
            <person name="Oidtmann B."/>
            <person name="Van Der Giezen M."/>
            <person name="Studholme D.J."/>
        </authorList>
    </citation>
    <scope>NUCLEOTIDE SEQUENCE [LARGE SCALE GENOMIC DNA]</scope>
    <source>
        <strain evidence="11 12">NJM0002</strain>
    </source>
</reference>
<evidence type="ECO:0000313" key="11">
    <source>
        <dbReference type="EMBL" id="RHY25303.1"/>
    </source>
</evidence>
<dbReference type="GO" id="GO:0016020">
    <property type="term" value="C:membrane"/>
    <property type="evidence" value="ECO:0007669"/>
    <property type="project" value="UniProtKB-SubCell"/>
</dbReference>
<accession>A0A024THV8</accession>
<dbReference type="SMART" id="SM01117">
    <property type="entry name" value="Cyt-b5"/>
    <property type="match status" value="1"/>
</dbReference>